<organism evidence="2 3">
    <name type="scientific">Clathrospora elynae</name>
    <dbReference type="NCBI Taxonomy" id="706981"/>
    <lineage>
        <taxon>Eukaryota</taxon>
        <taxon>Fungi</taxon>
        <taxon>Dikarya</taxon>
        <taxon>Ascomycota</taxon>
        <taxon>Pezizomycotina</taxon>
        <taxon>Dothideomycetes</taxon>
        <taxon>Pleosporomycetidae</taxon>
        <taxon>Pleosporales</taxon>
        <taxon>Diademaceae</taxon>
        <taxon>Clathrospora</taxon>
    </lineage>
</organism>
<gene>
    <name evidence="2" type="ORF">EJ02DRAFT_459521</name>
</gene>
<reference evidence="2" key="1">
    <citation type="journal article" date="2020" name="Stud. Mycol.">
        <title>101 Dothideomycetes genomes: a test case for predicting lifestyles and emergence of pathogens.</title>
        <authorList>
            <person name="Haridas S."/>
            <person name="Albert R."/>
            <person name="Binder M."/>
            <person name="Bloem J."/>
            <person name="Labutti K."/>
            <person name="Salamov A."/>
            <person name="Andreopoulos B."/>
            <person name="Baker S."/>
            <person name="Barry K."/>
            <person name="Bills G."/>
            <person name="Bluhm B."/>
            <person name="Cannon C."/>
            <person name="Castanera R."/>
            <person name="Culley D."/>
            <person name="Daum C."/>
            <person name="Ezra D."/>
            <person name="Gonzalez J."/>
            <person name="Henrissat B."/>
            <person name="Kuo A."/>
            <person name="Liang C."/>
            <person name="Lipzen A."/>
            <person name="Lutzoni F."/>
            <person name="Magnuson J."/>
            <person name="Mondo S."/>
            <person name="Nolan M."/>
            <person name="Ohm R."/>
            <person name="Pangilinan J."/>
            <person name="Park H.-J."/>
            <person name="Ramirez L."/>
            <person name="Alfaro M."/>
            <person name="Sun H."/>
            <person name="Tritt A."/>
            <person name="Yoshinaga Y."/>
            <person name="Zwiers L.-H."/>
            <person name="Turgeon B."/>
            <person name="Goodwin S."/>
            <person name="Spatafora J."/>
            <person name="Crous P."/>
            <person name="Grigoriev I."/>
        </authorList>
    </citation>
    <scope>NUCLEOTIDE SEQUENCE</scope>
    <source>
        <strain evidence="2">CBS 161.51</strain>
    </source>
</reference>
<sequence>MQFTTILSVAFFVLGVTAVSGPNGKRTCVFGAINCKYRNHRCANFCSDGGNKQTEGGFINTDCSCPAGTSSDPYIGAGCINVATALGRHNC</sequence>
<evidence type="ECO:0000256" key="1">
    <source>
        <dbReference type="SAM" id="SignalP"/>
    </source>
</evidence>
<protein>
    <submittedName>
        <fullName evidence="2">Uncharacterized protein</fullName>
    </submittedName>
</protein>
<accession>A0A6A5SDA8</accession>
<feature type="signal peptide" evidence="1">
    <location>
        <begin position="1"/>
        <end position="18"/>
    </location>
</feature>
<keyword evidence="1" id="KW-0732">Signal</keyword>
<feature type="chain" id="PRO_5025664082" evidence="1">
    <location>
        <begin position="19"/>
        <end position="91"/>
    </location>
</feature>
<dbReference type="OrthoDB" id="3658758at2759"/>
<keyword evidence="3" id="KW-1185">Reference proteome</keyword>
<dbReference type="EMBL" id="ML976187">
    <property type="protein sequence ID" value="KAF1936466.1"/>
    <property type="molecule type" value="Genomic_DNA"/>
</dbReference>
<proteinExistence type="predicted"/>
<dbReference type="AlphaFoldDB" id="A0A6A5SDA8"/>
<name>A0A6A5SDA8_9PLEO</name>
<dbReference type="Proteomes" id="UP000800038">
    <property type="component" value="Unassembled WGS sequence"/>
</dbReference>
<evidence type="ECO:0000313" key="2">
    <source>
        <dbReference type="EMBL" id="KAF1936466.1"/>
    </source>
</evidence>
<evidence type="ECO:0000313" key="3">
    <source>
        <dbReference type="Proteomes" id="UP000800038"/>
    </source>
</evidence>